<feature type="compositionally biased region" description="Polar residues" evidence="8">
    <location>
        <begin position="308"/>
        <end position="320"/>
    </location>
</feature>
<keyword evidence="5" id="KW-0677">Repeat</keyword>
<dbReference type="InterPro" id="IPR048287">
    <property type="entry name" value="TSPN-like_N"/>
</dbReference>
<comment type="subcellular location">
    <subcellularLocation>
        <location evidence="1">Secreted</location>
        <location evidence="1">Extracellular space</location>
        <location evidence="1">Extracellular matrix</location>
    </subcellularLocation>
</comment>
<feature type="domain" description="Thrombospondin-like N-terminal" evidence="9">
    <location>
        <begin position="39"/>
        <end position="226"/>
    </location>
</feature>
<dbReference type="EMBL" id="CH473952">
    <property type="protein sequence ID" value="EDL82395.1"/>
    <property type="molecule type" value="Genomic_DNA"/>
</dbReference>
<evidence type="ECO:0000259" key="9">
    <source>
        <dbReference type="SMART" id="SM00210"/>
    </source>
</evidence>
<evidence type="ECO:0000256" key="4">
    <source>
        <dbReference type="ARBA" id="ARBA00022729"/>
    </source>
</evidence>
<sequence>MHLGAYRTRHGKVSPTTETKLLLRFTVLCVAWITVRAQGQDILQQLGLGGRDVRYASSVTAVPSLSTPLPQGVHLTEFGVVLTDNAYIESPLVNILPVSLRQPLTVLIGLQSLQVNNAFLFSIRNNNRLQFGVQLLPKKLIVHVGGKRTVTFDYSIHDERWHSLAITVDHRVVSMFVECGKRYFSGETTSEVQTFDPHSVFTLGSMNNSSAHFEGTVCQLDIVPSAVASADYCSHLKQQCPRTDASQAERSLSHTEVVPTRYPEHTPLPRGLAGTELTQKRFTEQAPFPKGFDEAELPRETFTDDSKSISNNTGNGSATVHESHEHQTPRVRLTSFHSENISAVTLPSYRIQAKEITTKGETNLT</sequence>
<keyword evidence="7" id="KW-0325">Glycoprotein</keyword>
<accession>A6HWA9</accession>
<feature type="compositionally biased region" description="Basic and acidic residues" evidence="8">
    <location>
        <begin position="291"/>
        <end position="307"/>
    </location>
</feature>
<evidence type="ECO:0000256" key="6">
    <source>
        <dbReference type="ARBA" id="ARBA00023119"/>
    </source>
</evidence>
<dbReference type="Pfam" id="PF13385">
    <property type="entry name" value="Laminin_G_3"/>
    <property type="match status" value="1"/>
</dbReference>
<evidence type="ECO:0000256" key="8">
    <source>
        <dbReference type="SAM" id="MobiDB-lite"/>
    </source>
</evidence>
<feature type="region of interest" description="Disordered" evidence="8">
    <location>
        <begin position="243"/>
        <end position="272"/>
    </location>
</feature>
<name>A6HWA9_RAT</name>
<keyword evidence="2" id="KW-0964">Secreted</keyword>
<dbReference type="Proteomes" id="UP000234681">
    <property type="component" value="Chromosome 2"/>
</dbReference>
<reference evidence="10" key="1">
    <citation type="journal article" date="2005" name="Genome Res.">
        <title>Gene and alternative splicing annotation with AIR.</title>
        <authorList>
            <person name="Florea L."/>
            <person name="Di Francesco V."/>
            <person name="Miller J."/>
            <person name="Turner R."/>
            <person name="Yao A."/>
            <person name="Harris M."/>
            <person name="Walenz B."/>
            <person name="Mobarry C."/>
            <person name="Merkulov G.V."/>
            <person name="Charlab R."/>
            <person name="Dew I."/>
            <person name="Deng Z."/>
            <person name="Istrail S."/>
            <person name="Li P."/>
            <person name="Sutton G."/>
        </authorList>
    </citation>
    <scope>NUCLEOTIDE SEQUENCE</scope>
    <source>
        <strain evidence="10">BN</strain>
    </source>
</reference>
<evidence type="ECO:0000313" key="11">
    <source>
        <dbReference type="Proteomes" id="UP000234681"/>
    </source>
</evidence>
<dbReference type="SUPFAM" id="SSF49899">
    <property type="entry name" value="Concanavalin A-like lectins/glucanases"/>
    <property type="match status" value="1"/>
</dbReference>
<reference evidence="10" key="2">
    <citation type="submission" date="2005-07" db="EMBL/GenBank/DDBJ databases">
        <authorList>
            <person name="Mural R.J."/>
            <person name="Li P.W."/>
            <person name="Adams M.D."/>
            <person name="Amanatides P.G."/>
            <person name="Baden-Tillson H."/>
            <person name="Barnstead M."/>
            <person name="Chin S.H."/>
            <person name="Dew I."/>
            <person name="Evans C.A."/>
            <person name="Ferriera S."/>
            <person name="Flanigan M."/>
            <person name="Fosler C."/>
            <person name="Glodek A."/>
            <person name="Gu Z."/>
            <person name="Holt R.A."/>
            <person name="Jennings D."/>
            <person name="Kraft C.L."/>
            <person name="Lu F."/>
            <person name="Nguyen T."/>
            <person name="Nusskern D.R."/>
            <person name="Pfannkoch C.M."/>
            <person name="Sitter C."/>
            <person name="Sutton G.G."/>
            <person name="Venter J.C."/>
            <person name="Wang Z."/>
            <person name="Woodage T."/>
            <person name="Zheng X.H."/>
            <person name="Zhong F."/>
        </authorList>
    </citation>
    <scope>NUCLEOTIDE SEQUENCE</scope>
    <source>
        <strain evidence="10">BN</strain>
    </source>
</reference>
<gene>
    <name evidence="10" type="ORF">rCG_29016</name>
</gene>
<reference evidence="11" key="3">
    <citation type="submission" date="2005-09" db="EMBL/GenBank/DDBJ databases">
        <authorList>
            <person name="Mural R.J."/>
            <person name="Li P.W."/>
            <person name="Adams M.D."/>
            <person name="Amanatides P.G."/>
            <person name="Baden-Tillson H."/>
            <person name="Barnstead M."/>
            <person name="Chin S.H."/>
            <person name="Dew I."/>
            <person name="Evans C.A."/>
            <person name="Ferriera S."/>
            <person name="Flanigan M."/>
            <person name="Fosler C."/>
            <person name="Glodek A."/>
            <person name="Gu Z."/>
            <person name="Holt R.A."/>
            <person name="Jennings D."/>
            <person name="Kraft C.L."/>
            <person name="Lu F."/>
            <person name="Nguyen T."/>
            <person name="Nusskern D.R."/>
            <person name="Pfannkoch C.M."/>
            <person name="Sitter C."/>
            <person name="Sutton G.G."/>
            <person name="Venter J.C."/>
            <person name="Wang Z."/>
            <person name="Woodage T."/>
            <person name="Zheng X.H."/>
            <person name="Zhong F."/>
        </authorList>
    </citation>
    <scope>NUCLEOTIDE SEQUENCE [LARGE SCALE GENOMIC DNA]</scope>
    <source>
        <strain>BN</strain>
        <strain evidence="11">Sprague-Dawley</strain>
    </source>
</reference>
<protein>
    <submittedName>
        <fullName evidence="10">RCG29016, isoform CRA_a</fullName>
    </submittedName>
</protein>
<dbReference type="EMBL" id="CH473952">
    <property type="protein sequence ID" value="EDL82396.1"/>
    <property type="molecule type" value="Genomic_DNA"/>
</dbReference>
<keyword evidence="4" id="KW-0732">Signal</keyword>
<feature type="non-terminal residue" evidence="10">
    <location>
        <position position="365"/>
    </location>
</feature>
<keyword evidence="3" id="KW-0272">Extracellular matrix</keyword>
<evidence type="ECO:0000256" key="2">
    <source>
        <dbReference type="ARBA" id="ARBA00022525"/>
    </source>
</evidence>
<dbReference type="SMART" id="SM00210">
    <property type="entry name" value="TSPN"/>
    <property type="match status" value="1"/>
</dbReference>
<organism evidence="10 11">
    <name type="scientific">Rattus norvegicus</name>
    <name type="common">Rat</name>
    <dbReference type="NCBI Taxonomy" id="10116"/>
    <lineage>
        <taxon>Eukaryota</taxon>
        <taxon>Metazoa</taxon>
        <taxon>Chordata</taxon>
        <taxon>Craniata</taxon>
        <taxon>Vertebrata</taxon>
        <taxon>Euteleostomi</taxon>
        <taxon>Mammalia</taxon>
        <taxon>Eutheria</taxon>
        <taxon>Euarchontoglires</taxon>
        <taxon>Glires</taxon>
        <taxon>Rodentia</taxon>
        <taxon>Myomorpha</taxon>
        <taxon>Muroidea</taxon>
        <taxon>Muridae</taxon>
        <taxon>Murinae</taxon>
        <taxon>Rattus</taxon>
    </lineage>
</organism>
<keyword evidence="6" id="KW-0176">Collagen</keyword>
<evidence type="ECO:0000256" key="1">
    <source>
        <dbReference type="ARBA" id="ARBA00004498"/>
    </source>
</evidence>
<proteinExistence type="predicted"/>
<evidence type="ECO:0000256" key="3">
    <source>
        <dbReference type="ARBA" id="ARBA00022530"/>
    </source>
</evidence>
<feature type="region of interest" description="Disordered" evidence="8">
    <location>
        <begin position="286"/>
        <end position="332"/>
    </location>
</feature>
<evidence type="ECO:0000256" key="5">
    <source>
        <dbReference type="ARBA" id="ARBA00022737"/>
    </source>
</evidence>
<dbReference type="AlphaFoldDB" id="A6HWA9"/>
<evidence type="ECO:0000313" key="10">
    <source>
        <dbReference type="EMBL" id="EDL82395.1"/>
    </source>
</evidence>
<dbReference type="FunFam" id="2.60.120.200:FF:000085">
    <property type="entry name" value="collagen alpha-1(XXVII) chain isoform X1"/>
    <property type="match status" value="1"/>
</dbReference>
<evidence type="ECO:0000256" key="7">
    <source>
        <dbReference type="ARBA" id="ARBA00023180"/>
    </source>
</evidence>
<dbReference type="InterPro" id="IPR013320">
    <property type="entry name" value="ConA-like_dom_sf"/>
</dbReference>
<dbReference type="Gene3D" id="2.60.120.200">
    <property type="match status" value="1"/>
</dbReference>
<dbReference type="GO" id="GO:0005581">
    <property type="term" value="C:collagen trimer"/>
    <property type="evidence" value="ECO:0007669"/>
    <property type="project" value="UniProtKB-KW"/>
</dbReference>